<dbReference type="Proteomes" id="UP001177023">
    <property type="component" value="Unassembled WGS sequence"/>
</dbReference>
<sequence>MSSKVFLSISLALALATIIYQRINITRLTNEVASNTRNRRSIYEYGNGNDFRDDYLPVYAEMTKTQLKMLCEKHRTTIGFDARHTRKKGHRAEERTQCQLDVSVTAPRLVTTRPHPVGSALRDGKYWFVFEYHLGYSLLVFHNESALADMTLPYPFHGTDAAVHNRSVVYLFGESLIAHNLETKATRHHALNISQDPLYSGSVSRIDAGADEHGLWVLYRERGESGLTALRLHVKNLKEMSRWRVDVDPSALCNSFVRCGTLFSVRCPSGDTVEVAPVFDFYRNRPVSGGKVLKWSVGDMGSAGLGSAQFDPQSRTLNLFAGGRIYSAQFGN</sequence>
<dbReference type="PROSITE" id="PS51132">
    <property type="entry name" value="OLF"/>
    <property type="match status" value="1"/>
</dbReference>
<proteinExistence type="predicted"/>
<protein>
    <recommendedName>
        <fullName evidence="5">Olfactomedin-like domain-containing protein</fullName>
    </recommendedName>
</protein>
<feature type="chain" id="PRO_5041404304" description="Olfactomedin-like domain-containing protein" evidence="4">
    <location>
        <begin position="17"/>
        <end position="332"/>
    </location>
</feature>
<keyword evidence="4" id="KW-0732">Signal</keyword>
<feature type="signal peptide" evidence="4">
    <location>
        <begin position="1"/>
        <end position="16"/>
    </location>
</feature>
<dbReference type="PANTHER" id="PTHR23192:SF35">
    <property type="entry name" value="OLFACTOMEDIN-LIKE DOMAIN-CONTAINING PROTEIN"/>
    <property type="match status" value="1"/>
</dbReference>
<name>A0AA36D1P7_9BILA</name>
<evidence type="ECO:0000256" key="1">
    <source>
        <dbReference type="ARBA" id="ARBA00004613"/>
    </source>
</evidence>
<comment type="caution">
    <text evidence="6">The sequence shown here is derived from an EMBL/GenBank/DDBJ whole genome shotgun (WGS) entry which is preliminary data.</text>
</comment>
<dbReference type="PANTHER" id="PTHR23192">
    <property type="entry name" value="OLFACTOMEDIN-RELATED"/>
    <property type="match status" value="1"/>
</dbReference>
<evidence type="ECO:0000256" key="2">
    <source>
        <dbReference type="ARBA" id="ARBA00022525"/>
    </source>
</evidence>
<organism evidence="6 7">
    <name type="scientific">Mesorhabditis spiculigera</name>
    <dbReference type="NCBI Taxonomy" id="96644"/>
    <lineage>
        <taxon>Eukaryota</taxon>
        <taxon>Metazoa</taxon>
        <taxon>Ecdysozoa</taxon>
        <taxon>Nematoda</taxon>
        <taxon>Chromadorea</taxon>
        <taxon>Rhabditida</taxon>
        <taxon>Rhabditina</taxon>
        <taxon>Rhabditomorpha</taxon>
        <taxon>Rhabditoidea</taxon>
        <taxon>Rhabditidae</taxon>
        <taxon>Mesorhabditinae</taxon>
        <taxon>Mesorhabditis</taxon>
    </lineage>
</organism>
<comment type="subcellular location">
    <subcellularLocation>
        <location evidence="1">Secreted</location>
    </subcellularLocation>
</comment>
<keyword evidence="7" id="KW-1185">Reference proteome</keyword>
<keyword evidence="2" id="KW-0964">Secreted</keyword>
<evidence type="ECO:0000259" key="5">
    <source>
        <dbReference type="PROSITE" id="PS51132"/>
    </source>
</evidence>
<dbReference type="Pfam" id="PF02191">
    <property type="entry name" value="OLF"/>
    <property type="match status" value="1"/>
</dbReference>
<feature type="non-terminal residue" evidence="6">
    <location>
        <position position="332"/>
    </location>
</feature>
<accession>A0AA36D1P7</accession>
<dbReference type="AlphaFoldDB" id="A0AA36D1P7"/>
<dbReference type="EMBL" id="CATQJA010002653">
    <property type="protein sequence ID" value="CAJ0578198.1"/>
    <property type="molecule type" value="Genomic_DNA"/>
</dbReference>
<evidence type="ECO:0000313" key="7">
    <source>
        <dbReference type="Proteomes" id="UP001177023"/>
    </source>
</evidence>
<dbReference type="GO" id="GO:0007165">
    <property type="term" value="P:signal transduction"/>
    <property type="evidence" value="ECO:0007669"/>
    <property type="project" value="TreeGrafter"/>
</dbReference>
<evidence type="ECO:0000256" key="3">
    <source>
        <dbReference type="PROSITE-ProRule" id="PRU00446"/>
    </source>
</evidence>
<gene>
    <name evidence="6" type="ORF">MSPICULIGERA_LOCUS16459</name>
</gene>
<evidence type="ECO:0000256" key="4">
    <source>
        <dbReference type="SAM" id="SignalP"/>
    </source>
</evidence>
<dbReference type="InterPro" id="IPR003112">
    <property type="entry name" value="Olfac-like_dom"/>
</dbReference>
<reference evidence="6" key="1">
    <citation type="submission" date="2023-06" db="EMBL/GenBank/DDBJ databases">
        <authorList>
            <person name="Delattre M."/>
        </authorList>
    </citation>
    <scope>NUCLEOTIDE SEQUENCE</scope>
    <source>
        <strain evidence="6">AF72</strain>
    </source>
</reference>
<dbReference type="GO" id="GO:0005615">
    <property type="term" value="C:extracellular space"/>
    <property type="evidence" value="ECO:0007669"/>
    <property type="project" value="TreeGrafter"/>
</dbReference>
<comment type="caution">
    <text evidence="3">Lacks conserved residue(s) required for the propagation of feature annotation.</text>
</comment>
<feature type="domain" description="Olfactomedin-like" evidence="5">
    <location>
        <begin position="97"/>
        <end position="332"/>
    </location>
</feature>
<dbReference type="SMART" id="SM00284">
    <property type="entry name" value="OLF"/>
    <property type="match status" value="1"/>
</dbReference>
<dbReference type="InterPro" id="IPR050605">
    <property type="entry name" value="Olfactomedin-like_domain"/>
</dbReference>
<evidence type="ECO:0000313" key="6">
    <source>
        <dbReference type="EMBL" id="CAJ0578198.1"/>
    </source>
</evidence>